<protein>
    <submittedName>
        <fullName evidence="1">Uncharacterized protein</fullName>
    </submittedName>
</protein>
<evidence type="ECO:0000313" key="1">
    <source>
        <dbReference type="EMBL" id="BBP86475.1"/>
    </source>
</evidence>
<evidence type="ECO:0000313" key="2">
    <source>
        <dbReference type="Proteomes" id="UP000464658"/>
    </source>
</evidence>
<name>A0A5S9M144_BACIA</name>
<gene>
    <name evidence="1" type="ORF">BsIDN1_00930</name>
</gene>
<accession>A0A5S9M144</accession>
<proteinExistence type="predicted"/>
<dbReference type="AlphaFoldDB" id="A0A5S9M144"/>
<dbReference type="Pfam" id="PF05582">
    <property type="entry name" value="Peptidase_U57"/>
    <property type="match status" value="1"/>
</dbReference>
<dbReference type="EMBL" id="AP021906">
    <property type="protein sequence ID" value="BBP86475.1"/>
    <property type="molecule type" value="Genomic_DNA"/>
</dbReference>
<sequence length="75" mass="8552">MNSMQFQIGDMVTRASYQMDIMFRIIRIDETDQHEATAILHGNEVRLIADAKMSDLVLIQKRGAADKGKGRRTEN</sequence>
<dbReference type="Proteomes" id="UP000464658">
    <property type="component" value="Chromosome"/>
</dbReference>
<reference evidence="1 2" key="1">
    <citation type="submission" date="2019-12" db="EMBL/GenBank/DDBJ databases">
        <title>Full genome sequence of a Bacillus safensis strain isolated from commercially available natto in Indonesia.</title>
        <authorList>
            <person name="Yoshida M."/>
            <person name="Uomi M."/>
            <person name="Waturangi D."/>
            <person name="Ekaputri J.J."/>
            <person name="Setiamarga D.H.E."/>
        </authorList>
    </citation>
    <scope>NUCLEOTIDE SEQUENCE [LARGE SCALE GENOMIC DNA]</scope>
    <source>
        <strain evidence="1 2">IDN1</strain>
    </source>
</reference>
<organism evidence="1 2">
    <name type="scientific">Bacillus safensis</name>
    <dbReference type="NCBI Taxonomy" id="561879"/>
    <lineage>
        <taxon>Bacteria</taxon>
        <taxon>Bacillati</taxon>
        <taxon>Bacillota</taxon>
        <taxon>Bacilli</taxon>
        <taxon>Bacillales</taxon>
        <taxon>Bacillaceae</taxon>
        <taxon>Bacillus</taxon>
    </lineage>
</organism>
<dbReference type="InterPro" id="IPR008764">
    <property type="entry name" value="Peptidase_U57"/>
</dbReference>